<dbReference type="SUPFAM" id="SSF54427">
    <property type="entry name" value="NTF2-like"/>
    <property type="match status" value="1"/>
</dbReference>
<keyword evidence="3" id="KW-1185">Reference proteome</keyword>
<dbReference type="Proteomes" id="UP001369736">
    <property type="component" value="Unassembled WGS sequence"/>
</dbReference>
<dbReference type="RefSeq" id="WP_337705042.1">
    <property type="nucleotide sequence ID" value="NZ_JBBEGM010000009.1"/>
</dbReference>
<name>A0ABU8M8L6_9PSEU</name>
<dbReference type="PANTHER" id="PTHR41252:SF1">
    <property type="entry name" value="BLR2505 PROTEIN"/>
    <property type="match status" value="1"/>
</dbReference>
<reference evidence="2 3" key="1">
    <citation type="submission" date="2024-03" db="EMBL/GenBank/DDBJ databases">
        <title>Actinomycetospora sp. OC33-EN07, a novel actinomycete isolated from wild orchid (Aerides multiflora).</title>
        <authorList>
            <person name="Suriyachadkun C."/>
        </authorList>
    </citation>
    <scope>NUCLEOTIDE SEQUENCE [LARGE SCALE GENOMIC DNA]</scope>
    <source>
        <strain evidence="2 3">OC33-EN07</strain>
    </source>
</reference>
<dbReference type="Pfam" id="PF12680">
    <property type="entry name" value="SnoaL_2"/>
    <property type="match status" value="1"/>
</dbReference>
<evidence type="ECO:0000259" key="1">
    <source>
        <dbReference type="Pfam" id="PF12680"/>
    </source>
</evidence>
<dbReference type="InterPro" id="IPR032710">
    <property type="entry name" value="NTF2-like_dom_sf"/>
</dbReference>
<gene>
    <name evidence="2" type="ORF">WCD58_21140</name>
</gene>
<sequence length="140" mass="15678">MARDLAAEDARKQTVARAFDDWAAGTGGPFALLADDARWTIVGNSPVSRTYESRQEFLDVFIDPFNARMSAPLVPVVRGLYADGDWVIALFDAAATARDGRPYRNTYTWYLRLHGEAIVEAVAFFDTLEFTDLWERVVPA</sequence>
<comment type="caution">
    <text evidence="2">The sequence shown here is derived from an EMBL/GenBank/DDBJ whole genome shotgun (WGS) entry which is preliminary data.</text>
</comment>
<proteinExistence type="predicted"/>
<organism evidence="2 3">
    <name type="scientific">Actinomycetospora flava</name>
    <dbReference type="NCBI Taxonomy" id="3129232"/>
    <lineage>
        <taxon>Bacteria</taxon>
        <taxon>Bacillati</taxon>
        <taxon>Actinomycetota</taxon>
        <taxon>Actinomycetes</taxon>
        <taxon>Pseudonocardiales</taxon>
        <taxon>Pseudonocardiaceae</taxon>
        <taxon>Actinomycetospora</taxon>
    </lineage>
</organism>
<feature type="domain" description="SnoaL-like" evidence="1">
    <location>
        <begin position="19"/>
        <end position="120"/>
    </location>
</feature>
<accession>A0ABU8M8L6</accession>
<dbReference type="EMBL" id="JBBEGM010000009">
    <property type="protein sequence ID" value="MEJ2863680.1"/>
    <property type="molecule type" value="Genomic_DNA"/>
</dbReference>
<dbReference type="PANTHER" id="PTHR41252">
    <property type="entry name" value="BLR2505 PROTEIN"/>
    <property type="match status" value="1"/>
</dbReference>
<evidence type="ECO:0000313" key="3">
    <source>
        <dbReference type="Proteomes" id="UP001369736"/>
    </source>
</evidence>
<evidence type="ECO:0000313" key="2">
    <source>
        <dbReference type="EMBL" id="MEJ2863680.1"/>
    </source>
</evidence>
<dbReference type="InterPro" id="IPR037401">
    <property type="entry name" value="SnoaL-like"/>
</dbReference>
<protein>
    <submittedName>
        <fullName evidence="2">Nuclear transport factor 2 family protein</fullName>
    </submittedName>
</protein>
<dbReference type="Gene3D" id="3.10.450.50">
    <property type="match status" value="1"/>
</dbReference>